<evidence type="ECO:0000313" key="1">
    <source>
        <dbReference type="EMBL" id="EGJ36069.1"/>
    </source>
</evidence>
<proteinExistence type="predicted"/>
<dbReference type="AlphaFoldDB" id="F3UTX7"/>
<protein>
    <submittedName>
        <fullName evidence="1">Uncharacterized protein</fullName>
    </submittedName>
</protein>
<dbReference type="EMBL" id="AFFN01000032">
    <property type="protein sequence ID" value="EGJ36069.1"/>
    <property type="molecule type" value="Genomic_DNA"/>
</dbReference>
<comment type="caution">
    <text evidence="1">The sequence shown here is derived from an EMBL/GenBank/DDBJ whole genome shotgun (WGS) entry which is preliminary data.</text>
</comment>
<evidence type="ECO:0000313" key="2">
    <source>
        <dbReference type="Proteomes" id="UP000005589"/>
    </source>
</evidence>
<reference evidence="1 2" key="1">
    <citation type="submission" date="2011-03" db="EMBL/GenBank/DDBJ databases">
        <authorList>
            <person name="Muzny D."/>
            <person name="Qin X."/>
            <person name="Deng J."/>
            <person name="Jiang H."/>
            <person name="Liu Y."/>
            <person name="Qu J."/>
            <person name="Song X.-Z."/>
            <person name="Zhang L."/>
            <person name="Thornton R."/>
            <person name="Coyle M."/>
            <person name="Francisco L."/>
            <person name="Jackson L."/>
            <person name="Javaid M."/>
            <person name="Korchina V."/>
            <person name="Kovar C."/>
            <person name="Mata R."/>
            <person name="Mathew T."/>
            <person name="Ngo R."/>
            <person name="Nguyen L."/>
            <person name="Nguyen N."/>
            <person name="Okwuonu G."/>
            <person name="Ongeri F."/>
            <person name="Pham C."/>
            <person name="Simmons D."/>
            <person name="Wilczek-Boney K."/>
            <person name="Hale W."/>
            <person name="Jakkamsetti A."/>
            <person name="Pham P."/>
            <person name="Ruth R."/>
            <person name="San Lucas F."/>
            <person name="Warren J."/>
            <person name="Zhang J."/>
            <person name="Zhao Z."/>
            <person name="Zhou C."/>
            <person name="Zhu D."/>
            <person name="Lee S."/>
            <person name="Bess C."/>
            <person name="Blankenburg K."/>
            <person name="Forbes L."/>
            <person name="Fu Q."/>
            <person name="Gubbala S."/>
            <person name="Hirani K."/>
            <person name="Jayaseelan J.C."/>
            <person name="Lara F."/>
            <person name="Munidasa M."/>
            <person name="Palculict T."/>
            <person name="Patil S."/>
            <person name="Pu L.-L."/>
            <person name="Saada N."/>
            <person name="Tang L."/>
            <person name="Weissenberger G."/>
            <person name="Zhu Y."/>
            <person name="Hemphill L."/>
            <person name="Shang Y."/>
            <person name="Youmans B."/>
            <person name="Ayvaz T."/>
            <person name="Ross M."/>
            <person name="Santibanez J."/>
            <person name="Aqrawi P."/>
            <person name="Gross S."/>
            <person name="Joshi V."/>
            <person name="Fowler G."/>
            <person name="Nazareth L."/>
            <person name="Reid J."/>
            <person name="Worley K."/>
            <person name="Petrosino J."/>
            <person name="Highlander S."/>
            <person name="Gibbs R."/>
        </authorList>
    </citation>
    <scope>NUCLEOTIDE SEQUENCE [LARGE SCALE GENOMIC DNA]</scope>
    <source>
        <strain evidence="1 2">SK355</strain>
    </source>
</reference>
<gene>
    <name evidence="1" type="ORF">HMPREF9389_2285</name>
</gene>
<dbReference type="Proteomes" id="UP000005589">
    <property type="component" value="Unassembled WGS sequence"/>
</dbReference>
<name>F3UTX7_STRSA</name>
<dbReference type="STRING" id="888816.HMPREF9389_2285"/>
<organism evidence="1 2">
    <name type="scientific">Streptococcus sanguinis SK355</name>
    <dbReference type="NCBI Taxonomy" id="888816"/>
    <lineage>
        <taxon>Bacteria</taxon>
        <taxon>Bacillati</taxon>
        <taxon>Bacillota</taxon>
        <taxon>Bacilli</taxon>
        <taxon>Lactobacillales</taxon>
        <taxon>Streptococcaceae</taxon>
        <taxon>Streptococcus</taxon>
    </lineage>
</organism>
<accession>F3UTX7</accession>
<dbReference type="HOGENOM" id="CLU_2994865_0_0_9"/>
<sequence length="57" mass="6462">MIGFRHDYSLRYKAIKASQKRKISADPNQPAGIFFMYKLLGTTKTPKKPDQSVGPSF</sequence>